<comment type="cofactor">
    <cofactor evidence="2">
        <name>Fe cation</name>
        <dbReference type="ChEBI" id="CHEBI:24875"/>
    </cofactor>
    <text evidence="2">Binds 1 Fe cation per subunit.</text>
</comment>
<dbReference type="Proteomes" id="UP000319731">
    <property type="component" value="Unassembled WGS sequence"/>
</dbReference>
<dbReference type="Gene3D" id="2.60.120.10">
    <property type="entry name" value="Jelly Rolls"/>
    <property type="match status" value="2"/>
</dbReference>
<evidence type="ECO:0000259" key="5">
    <source>
        <dbReference type="Pfam" id="PF05726"/>
    </source>
</evidence>
<protein>
    <recommendedName>
        <fullName evidence="8">Pirin N-terminal domain-containing protein</fullName>
    </recommendedName>
</protein>
<evidence type="ECO:0000259" key="4">
    <source>
        <dbReference type="Pfam" id="PF02678"/>
    </source>
</evidence>
<feature type="binding site" evidence="2">
    <location>
        <position position="105"/>
    </location>
    <ligand>
        <name>Fe cation</name>
        <dbReference type="ChEBI" id="CHEBI:24875"/>
    </ligand>
</feature>
<dbReference type="PANTHER" id="PTHR13903:SF31">
    <property type="entry name" value="CUPIN-DOMAIN CONTAINING PROTEIN"/>
    <property type="match status" value="1"/>
</dbReference>
<keyword evidence="7" id="KW-1185">Reference proteome</keyword>
<dbReference type="PIRSF" id="PIRSF006232">
    <property type="entry name" value="Pirin"/>
    <property type="match status" value="1"/>
</dbReference>
<feature type="domain" description="Pirin C-terminal" evidence="5">
    <location>
        <begin position="180"/>
        <end position="303"/>
    </location>
</feature>
<evidence type="ECO:0008006" key="8">
    <source>
        <dbReference type="Google" id="ProtNLM"/>
    </source>
</evidence>
<dbReference type="AlphaFoldDB" id="A0A507C463"/>
<gene>
    <name evidence="6" type="ORF">SmJEL517_g03338</name>
</gene>
<dbReference type="RefSeq" id="XP_031024763.1">
    <property type="nucleotide sequence ID" value="XM_031169266.1"/>
</dbReference>
<evidence type="ECO:0000256" key="1">
    <source>
        <dbReference type="ARBA" id="ARBA00008416"/>
    </source>
</evidence>
<dbReference type="EMBL" id="QEAO01000017">
    <property type="protein sequence ID" value="TPX33879.1"/>
    <property type="molecule type" value="Genomic_DNA"/>
</dbReference>
<proteinExistence type="inferred from homology"/>
<comment type="similarity">
    <text evidence="1 3">Belongs to the pirin family.</text>
</comment>
<reference evidence="6 7" key="1">
    <citation type="journal article" date="2019" name="Sci. Rep.">
        <title>Comparative genomics of chytrid fungi reveal insights into the obligate biotrophic and pathogenic lifestyle of Synchytrium endobioticum.</title>
        <authorList>
            <person name="van de Vossenberg B.T.L.H."/>
            <person name="Warris S."/>
            <person name="Nguyen H.D.T."/>
            <person name="van Gent-Pelzer M.P.E."/>
            <person name="Joly D.L."/>
            <person name="van de Geest H.C."/>
            <person name="Bonants P.J.M."/>
            <person name="Smith D.S."/>
            <person name="Levesque C.A."/>
            <person name="van der Lee T.A.J."/>
        </authorList>
    </citation>
    <scope>NUCLEOTIDE SEQUENCE [LARGE SCALE GENOMIC DNA]</scope>
    <source>
        <strain evidence="6 7">JEL517</strain>
    </source>
</reference>
<comment type="caution">
    <text evidence="6">The sequence shown here is derived from an EMBL/GenBank/DDBJ whole genome shotgun (WGS) entry which is preliminary data.</text>
</comment>
<dbReference type="InterPro" id="IPR011051">
    <property type="entry name" value="RmlC_Cupin_sf"/>
</dbReference>
<dbReference type="InterPro" id="IPR012093">
    <property type="entry name" value="Pirin"/>
</dbReference>
<dbReference type="GO" id="GO:0046872">
    <property type="term" value="F:metal ion binding"/>
    <property type="evidence" value="ECO:0007669"/>
    <property type="project" value="UniProtKB-KW"/>
</dbReference>
<dbReference type="CDD" id="cd02247">
    <property type="entry name" value="cupin_pirin_C"/>
    <property type="match status" value="1"/>
</dbReference>
<evidence type="ECO:0000313" key="7">
    <source>
        <dbReference type="Proteomes" id="UP000319731"/>
    </source>
</evidence>
<dbReference type="OrthoDB" id="198735at2759"/>
<feature type="binding site" evidence="2">
    <location>
        <position position="107"/>
    </location>
    <ligand>
        <name>Fe cation</name>
        <dbReference type="ChEBI" id="CHEBI:24875"/>
    </ligand>
</feature>
<dbReference type="InterPro" id="IPR008778">
    <property type="entry name" value="Pirin_C_dom"/>
</dbReference>
<dbReference type="CDD" id="cd02909">
    <property type="entry name" value="cupin_pirin_N"/>
    <property type="match status" value="1"/>
</dbReference>
<dbReference type="SUPFAM" id="SSF51182">
    <property type="entry name" value="RmlC-like cupins"/>
    <property type="match status" value="1"/>
</dbReference>
<dbReference type="InterPro" id="IPR014710">
    <property type="entry name" value="RmlC-like_jellyroll"/>
</dbReference>
<dbReference type="Pfam" id="PF02678">
    <property type="entry name" value="Pirin"/>
    <property type="match status" value="1"/>
</dbReference>
<evidence type="ECO:0000256" key="3">
    <source>
        <dbReference type="RuleBase" id="RU003457"/>
    </source>
</evidence>
<evidence type="ECO:0000313" key="6">
    <source>
        <dbReference type="EMBL" id="TPX33879.1"/>
    </source>
</evidence>
<dbReference type="STRING" id="1806994.A0A507C463"/>
<sequence length="311" mass="33963">MAQHRPVLNVIKSGTFREGGGFQVRRPFPTHTLSHVDPFLLIDHLGPVTYGPGQAVGAPDHPHRGFITVSYLLHGEMKHRDSAGNSGKLSPGDVQWMRAGSGIVHSEMPSDEFDETGGLSEGFQIWINLKAEQKFLPPLYQEFKGSKIPKYEKDGVWANVIAGNVYDLEGIVVTDTPTVYVHVILQAGASFSYNVPHALQNNFNVMCYIASGEGYFGGDPKDSEGTFAKEADLVQFSREDKGAAGNDSSVVVYNLDSASKPLSFLLLGGQPLDEPVVRYGPFVMNTREQIQQAFLDYDDGKMGLIKATVVS</sequence>
<dbReference type="GeneID" id="42004563"/>
<keyword evidence="2" id="KW-0408">Iron</keyword>
<feature type="binding site" evidence="2">
    <location>
        <position position="63"/>
    </location>
    <ligand>
        <name>Fe cation</name>
        <dbReference type="ChEBI" id="CHEBI:24875"/>
    </ligand>
</feature>
<feature type="domain" description="Pirin N-terminal" evidence="4">
    <location>
        <begin position="22"/>
        <end position="127"/>
    </location>
</feature>
<organism evidence="6 7">
    <name type="scientific">Synchytrium microbalum</name>
    <dbReference type="NCBI Taxonomy" id="1806994"/>
    <lineage>
        <taxon>Eukaryota</taxon>
        <taxon>Fungi</taxon>
        <taxon>Fungi incertae sedis</taxon>
        <taxon>Chytridiomycota</taxon>
        <taxon>Chytridiomycota incertae sedis</taxon>
        <taxon>Chytridiomycetes</taxon>
        <taxon>Synchytriales</taxon>
        <taxon>Synchytriaceae</taxon>
        <taxon>Synchytrium</taxon>
    </lineage>
</organism>
<dbReference type="InterPro" id="IPR003829">
    <property type="entry name" value="Pirin_N_dom"/>
</dbReference>
<dbReference type="PANTHER" id="PTHR13903">
    <property type="entry name" value="PIRIN-RELATED"/>
    <property type="match status" value="1"/>
</dbReference>
<name>A0A507C463_9FUNG</name>
<dbReference type="Pfam" id="PF05726">
    <property type="entry name" value="Pirin_C"/>
    <property type="match status" value="1"/>
</dbReference>
<feature type="binding site" evidence="2">
    <location>
        <position position="61"/>
    </location>
    <ligand>
        <name>Fe cation</name>
        <dbReference type="ChEBI" id="CHEBI:24875"/>
    </ligand>
</feature>
<evidence type="ECO:0000256" key="2">
    <source>
        <dbReference type="PIRSR" id="PIRSR006232-1"/>
    </source>
</evidence>
<accession>A0A507C463</accession>
<keyword evidence="2" id="KW-0479">Metal-binding</keyword>